<proteinExistence type="predicted"/>
<evidence type="ECO:0000313" key="1">
    <source>
        <dbReference type="EMBL" id="VIO60206.1"/>
    </source>
</evidence>
<gene>
    <name evidence="1" type="ORF">FUG_LOCUS387024</name>
</gene>
<protein>
    <submittedName>
        <fullName evidence="1">Uncharacterized protein</fullName>
    </submittedName>
</protein>
<organism evidence="1">
    <name type="scientific">Gibberella zeae</name>
    <name type="common">Wheat head blight fungus</name>
    <name type="synonym">Fusarium graminearum</name>
    <dbReference type="NCBI Taxonomy" id="5518"/>
    <lineage>
        <taxon>Eukaryota</taxon>
        <taxon>Fungi</taxon>
        <taxon>Dikarya</taxon>
        <taxon>Ascomycota</taxon>
        <taxon>Pezizomycotina</taxon>
        <taxon>Sordariomycetes</taxon>
        <taxon>Hypocreomycetidae</taxon>
        <taxon>Hypocreales</taxon>
        <taxon>Nectriaceae</taxon>
        <taxon>Fusarium</taxon>
    </lineage>
</organism>
<reference evidence="1" key="1">
    <citation type="submission" date="2019-04" db="EMBL/GenBank/DDBJ databases">
        <authorList>
            <person name="Melise S."/>
            <person name="Noan J."/>
            <person name="Okalmin O."/>
        </authorList>
    </citation>
    <scope>NUCLEOTIDE SEQUENCE</scope>
    <source>
        <strain evidence="1">FN9</strain>
    </source>
</reference>
<name>A0A4E9E0Y6_GIBZA</name>
<accession>A0A4E9E0Y6</accession>
<dbReference type="AlphaFoldDB" id="A0A4E9E0Y6"/>
<sequence length="110" mass="12768">MYKTTFECAQATRTYNTVTRQGELTQTTCITLISLRRGLHTEASDCKPKVYISVKKKVQQENTDLEDTEEHHELLDALLIQASQRGLPSPALYWFEEKRLSEETFSEIER</sequence>
<dbReference type="EMBL" id="CAAKMV010000142">
    <property type="protein sequence ID" value="VIO60206.1"/>
    <property type="molecule type" value="Genomic_DNA"/>
</dbReference>